<evidence type="ECO:0000256" key="3">
    <source>
        <dbReference type="ARBA" id="ARBA00022801"/>
    </source>
</evidence>
<dbReference type="GO" id="GO:0005829">
    <property type="term" value="C:cytosol"/>
    <property type="evidence" value="ECO:0007669"/>
    <property type="project" value="TreeGrafter"/>
</dbReference>
<dbReference type="InterPro" id="IPR037004">
    <property type="entry name" value="Exonuc_VII_ssu_sf"/>
</dbReference>
<dbReference type="AlphaFoldDB" id="A0A3B1CR18"/>
<keyword evidence="2" id="KW-0540">Nuclease</keyword>
<sequence length="85" mass="9528">MAQLKFETALSRLEETVSVLEKGDLPLEEALKIFEEGIRLSKSCMKTLSEAERKIDVLIEGKDGKKKAQAFRFDAEEGETEHASV</sequence>
<dbReference type="GO" id="GO:0008855">
    <property type="term" value="F:exodeoxyribonuclease VII activity"/>
    <property type="evidence" value="ECO:0007669"/>
    <property type="project" value="UniProtKB-EC"/>
</dbReference>
<keyword evidence="1" id="KW-0963">Cytoplasm</keyword>
<dbReference type="SUPFAM" id="SSF116842">
    <property type="entry name" value="XseB-like"/>
    <property type="match status" value="1"/>
</dbReference>
<dbReference type="GO" id="GO:0009318">
    <property type="term" value="C:exodeoxyribonuclease VII complex"/>
    <property type="evidence" value="ECO:0007669"/>
    <property type="project" value="InterPro"/>
</dbReference>
<protein>
    <submittedName>
        <fullName evidence="4">Exodeoxyribonuclease VII small subunit</fullName>
        <ecNumber evidence="4">3.1.11.6</ecNumber>
    </submittedName>
</protein>
<evidence type="ECO:0000256" key="1">
    <source>
        <dbReference type="ARBA" id="ARBA00022490"/>
    </source>
</evidence>
<dbReference type="InterPro" id="IPR003761">
    <property type="entry name" value="Exonuc_VII_S"/>
</dbReference>
<reference evidence="4" key="1">
    <citation type="submission" date="2018-06" db="EMBL/GenBank/DDBJ databases">
        <authorList>
            <person name="Zhirakovskaya E."/>
        </authorList>
    </citation>
    <scope>NUCLEOTIDE SEQUENCE</scope>
</reference>
<name>A0A3B1CR18_9ZZZZ</name>
<dbReference type="EC" id="3.1.11.6" evidence="4"/>
<evidence type="ECO:0000256" key="2">
    <source>
        <dbReference type="ARBA" id="ARBA00022722"/>
    </source>
</evidence>
<dbReference type="PANTHER" id="PTHR34137:SF1">
    <property type="entry name" value="EXODEOXYRIBONUCLEASE 7 SMALL SUBUNIT"/>
    <property type="match status" value="1"/>
</dbReference>
<dbReference type="EMBL" id="UOGF01000064">
    <property type="protein sequence ID" value="VAX30762.1"/>
    <property type="molecule type" value="Genomic_DNA"/>
</dbReference>
<proteinExistence type="inferred from homology"/>
<dbReference type="Pfam" id="PF02609">
    <property type="entry name" value="Exonuc_VII_S"/>
    <property type="match status" value="1"/>
</dbReference>
<dbReference type="PANTHER" id="PTHR34137">
    <property type="entry name" value="EXODEOXYRIBONUCLEASE 7 SMALL SUBUNIT"/>
    <property type="match status" value="1"/>
</dbReference>
<dbReference type="GO" id="GO:0006308">
    <property type="term" value="P:DNA catabolic process"/>
    <property type="evidence" value="ECO:0007669"/>
    <property type="project" value="InterPro"/>
</dbReference>
<dbReference type="Gene3D" id="1.10.287.1040">
    <property type="entry name" value="Exonuclease VII, small subunit"/>
    <property type="match status" value="1"/>
</dbReference>
<accession>A0A3B1CR18</accession>
<gene>
    <name evidence="4" type="ORF">MNBD_NITROSPIRAE01-183</name>
</gene>
<dbReference type="HAMAP" id="MF_00337">
    <property type="entry name" value="Exonuc_7_S"/>
    <property type="match status" value="1"/>
</dbReference>
<organism evidence="4">
    <name type="scientific">hydrothermal vent metagenome</name>
    <dbReference type="NCBI Taxonomy" id="652676"/>
    <lineage>
        <taxon>unclassified sequences</taxon>
        <taxon>metagenomes</taxon>
        <taxon>ecological metagenomes</taxon>
    </lineage>
</organism>
<evidence type="ECO:0000313" key="4">
    <source>
        <dbReference type="EMBL" id="VAX30762.1"/>
    </source>
</evidence>
<dbReference type="NCBIfam" id="TIGR01280">
    <property type="entry name" value="xseB"/>
    <property type="match status" value="1"/>
</dbReference>
<keyword evidence="3 4" id="KW-0378">Hydrolase</keyword>